<keyword evidence="1" id="KW-0812">Transmembrane</keyword>
<reference evidence="2 3" key="1">
    <citation type="submission" date="2018-02" db="EMBL/GenBank/DDBJ databases">
        <title>Draft genome sequences of Elsinoe sp., causing black scab on jojoba.</title>
        <authorList>
            <person name="Stodart B."/>
            <person name="Jeffress S."/>
            <person name="Ash G."/>
            <person name="Arun Chinnappa K."/>
        </authorList>
    </citation>
    <scope>NUCLEOTIDE SEQUENCE [LARGE SCALE GENOMIC DNA]</scope>
    <source>
        <strain evidence="2 3">Hillstone_2</strain>
    </source>
</reference>
<feature type="transmembrane region" description="Helical" evidence="1">
    <location>
        <begin position="12"/>
        <end position="33"/>
    </location>
</feature>
<name>A0A4U7B088_9PEZI</name>
<accession>A0A4U7B088</accession>
<evidence type="ECO:0000313" key="3">
    <source>
        <dbReference type="Proteomes" id="UP000308133"/>
    </source>
</evidence>
<keyword evidence="1" id="KW-0472">Membrane</keyword>
<proteinExistence type="predicted"/>
<comment type="caution">
    <text evidence="2">The sequence shown here is derived from an EMBL/GenBank/DDBJ whole genome shotgun (WGS) entry which is preliminary data.</text>
</comment>
<sequence>MGAFSEVLHALLIPAGIAIVLYVSLSFVILPAVRRYRSRYDQYIPLQTVTDRVAAGTSTLRDRVADFITRIVLPRTQRIVNATSGRRESLNELYNLDLEEGEEMEDFIERAEAWEDGSNDTS</sequence>
<dbReference type="Proteomes" id="UP000308133">
    <property type="component" value="Unassembled WGS sequence"/>
</dbReference>
<dbReference type="AlphaFoldDB" id="A0A4U7B088"/>
<gene>
    <name evidence="2" type="ORF">C1H76_3360</name>
</gene>
<evidence type="ECO:0000256" key="1">
    <source>
        <dbReference type="SAM" id="Phobius"/>
    </source>
</evidence>
<evidence type="ECO:0000313" key="2">
    <source>
        <dbReference type="EMBL" id="TKX24413.1"/>
    </source>
</evidence>
<organism evidence="2 3">
    <name type="scientific">Elsinoe australis</name>
    <dbReference type="NCBI Taxonomy" id="40998"/>
    <lineage>
        <taxon>Eukaryota</taxon>
        <taxon>Fungi</taxon>
        <taxon>Dikarya</taxon>
        <taxon>Ascomycota</taxon>
        <taxon>Pezizomycotina</taxon>
        <taxon>Dothideomycetes</taxon>
        <taxon>Dothideomycetidae</taxon>
        <taxon>Myriangiales</taxon>
        <taxon>Elsinoaceae</taxon>
        <taxon>Elsinoe</taxon>
    </lineage>
</organism>
<keyword evidence="1" id="KW-1133">Transmembrane helix</keyword>
<protein>
    <submittedName>
        <fullName evidence="2">Uncharacterized protein</fullName>
    </submittedName>
</protein>
<dbReference type="EMBL" id="PTQR01000041">
    <property type="protein sequence ID" value="TKX24413.1"/>
    <property type="molecule type" value="Genomic_DNA"/>
</dbReference>